<evidence type="ECO:0000313" key="1">
    <source>
        <dbReference type="EMBL" id="KAH3681725.1"/>
    </source>
</evidence>
<protein>
    <submittedName>
        <fullName evidence="1">Uncharacterized protein</fullName>
    </submittedName>
</protein>
<dbReference type="AlphaFoldDB" id="A0A9P8TK70"/>
<accession>A0A9P8TK70</accession>
<reference evidence="1" key="2">
    <citation type="submission" date="2021-01" db="EMBL/GenBank/DDBJ databases">
        <authorList>
            <person name="Schikora-Tamarit M.A."/>
        </authorList>
    </citation>
    <scope>NUCLEOTIDE SEQUENCE</scope>
    <source>
        <strain evidence="1">CBS2887</strain>
    </source>
</reference>
<organism evidence="1 2">
    <name type="scientific">Wickerhamomyces pijperi</name>
    <name type="common">Yeast</name>
    <name type="synonym">Pichia pijperi</name>
    <dbReference type="NCBI Taxonomy" id="599730"/>
    <lineage>
        <taxon>Eukaryota</taxon>
        <taxon>Fungi</taxon>
        <taxon>Dikarya</taxon>
        <taxon>Ascomycota</taxon>
        <taxon>Saccharomycotina</taxon>
        <taxon>Saccharomycetes</taxon>
        <taxon>Phaffomycetales</taxon>
        <taxon>Wickerhamomycetaceae</taxon>
        <taxon>Wickerhamomyces</taxon>
    </lineage>
</organism>
<dbReference type="EMBL" id="JAEUBG010004298">
    <property type="protein sequence ID" value="KAH3681725.1"/>
    <property type="molecule type" value="Genomic_DNA"/>
</dbReference>
<gene>
    <name evidence="1" type="ORF">WICPIJ_007327</name>
</gene>
<dbReference type="Proteomes" id="UP000774326">
    <property type="component" value="Unassembled WGS sequence"/>
</dbReference>
<reference evidence="1" key="1">
    <citation type="journal article" date="2021" name="Open Biol.">
        <title>Shared evolutionary footprints suggest mitochondrial oxidative damage underlies multiple complex I losses in fungi.</title>
        <authorList>
            <person name="Schikora-Tamarit M.A."/>
            <person name="Marcet-Houben M."/>
            <person name="Nosek J."/>
            <person name="Gabaldon T."/>
        </authorList>
    </citation>
    <scope>NUCLEOTIDE SEQUENCE</scope>
    <source>
        <strain evidence="1">CBS2887</strain>
    </source>
</reference>
<comment type="caution">
    <text evidence="1">The sequence shown here is derived from an EMBL/GenBank/DDBJ whole genome shotgun (WGS) entry which is preliminary data.</text>
</comment>
<keyword evidence="2" id="KW-1185">Reference proteome</keyword>
<evidence type="ECO:0000313" key="2">
    <source>
        <dbReference type="Proteomes" id="UP000774326"/>
    </source>
</evidence>
<proteinExistence type="predicted"/>
<sequence length="179" mass="19430">MSSSGILSMTNLTTNYRSVSVLVDEDDGVTLFENEDKEGDLELGLDCVWVFPEYNVPNLGSSIGSSSRARGLEDAHVGLFETLEKLKGFLLDEVRDVEFDLKSNGDVLVLDFKGFGCLYVVPSVDVVKDGIIGVGSSSKSMKAASLDDLSEVFFTRVPLWLFSVIANPLARSSFSLTLS</sequence>
<name>A0A9P8TK70_WICPI</name>